<gene>
    <name evidence="2" type="ORF">D9757_006554</name>
</gene>
<name>A0A8H5MBF0_9AGAR</name>
<dbReference type="Proteomes" id="UP000518752">
    <property type="component" value="Unassembled WGS sequence"/>
</dbReference>
<dbReference type="AlphaFoldDB" id="A0A8H5MBF0"/>
<dbReference type="EMBL" id="JAACJN010000031">
    <property type="protein sequence ID" value="KAF5387486.1"/>
    <property type="molecule type" value="Genomic_DNA"/>
</dbReference>
<accession>A0A8H5MBF0</accession>
<organism evidence="2 3">
    <name type="scientific">Collybiopsis confluens</name>
    <dbReference type="NCBI Taxonomy" id="2823264"/>
    <lineage>
        <taxon>Eukaryota</taxon>
        <taxon>Fungi</taxon>
        <taxon>Dikarya</taxon>
        <taxon>Basidiomycota</taxon>
        <taxon>Agaricomycotina</taxon>
        <taxon>Agaricomycetes</taxon>
        <taxon>Agaricomycetidae</taxon>
        <taxon>Agaricales</taxon>
        <taxon>Marasmiineae</taxon>
        <taxon>Omphalotaceae</taxon>
        <taxon>Collybiopsis</taxon>
    </lineage>
</organism>
<evidence type="ECO:0000313" key="2">
    <source>
        <dbReference type="EMBL" id="KAF5387486.1"/>
    </source>
</evidence>
<feature type="region of interest" description="Disordered" evidence="1">
    <location>
        <begin position="75"/>
        <end position="125"/>
    </location>
</feature>
<comment type="caution">
    <text evidence="2">The sequence shown here is derived from an EMBL/GenBank/DDBJ whole genome shotgun (WGS) entry which is preliminary data.</text>
</comment>
<proteinExistence type="predicted"/>
<keyword evidence="3" id="KW-1185">Reference proteome</keyword>
<reference evidence="2 3" key="1">
    <citation type="journal article" date="2020" name="ISME J.">
        <title>Uncovering the hidden diversity of litter-decomposition mechanisms in mushroom-forming fungi.</title>
        <authorList>
            <person name="Floudas D."/>
            <person name="Bentzer J."/>
            <person name="Ahren D."/>
            <person name="Johansson T."/>
            <person name="Persson P."/>
            <person name="Tunlid A."/>
        </authorList>
    </citation>
    <scope>NUCLEOTIDE SEQUENCE [LARGE SCALE GENOMIC DNA]</scope>
    <source>
        <strain evidence="2 3">CBS 406.79</strain>
    </source>
</reference>
<sequence>MGLGYRLGCQPTLKKATGNHNLRELGVSGITRTGSLTGVEVQGACKNVKPTSVQKFADHFLDVVRPGRPLHPIRALFHPAAGSHAQPHAGGASQSNQPQSGEPSQPRDGTGGAAPQNNPPQPGSE</sequence>
<protein>
    <submittedName>
        <fullName evidence="2">Uncharacterized protein</fullName>
    </submittedName>
</protein>
<evidence type="ECO:0000313" key="3">
    <source>
        <dbReference type="Proteomes" id="UP000518752"/>
    </source>
</evidence>
<evidence type="ECO:0000256" key="1">
    <source>
        <dbReference type="SAM" id="MobiDB-lite"/>
    </source>
</evidence>
<feature type="compositionally biased region" description="Polar residues" evidence="1">
    <location>
        <begin position="92"/>
        <end position="103"/>
    </location>
</feature>